<keyword evidence="8" id="KW-0807">Transducer</keyword>
<dbReference type="PANTHER" id="PTHR24248">
    <property type="entry name" value="ADRENERGIC RECEPTOR-RELATED G-PROTEIN COUPLED RECEPTOR"/>
    <property type="match status" value="1"/>
</dbReference>
<dbReference type="Pfam" id="PF00001">
    <property type="entry name" value="7tm_1"/>
    <property type="match status" value="1"/>
</dbReference>
<evidence type="ECO:0000313" key="12">
    <source>
        <dbReference type="Proteomes" id="UP001159428"/>
    </source>
</evidence>
<evidence type="ECO:0000256" key="3">
    <source>
        <dbReference type="ARBA" id="ARBA00022692"/>
    </source>
</evidence>
<comment type="subcellular location">
    <subcellularLocation>
        <location evidence="1">Cell membrane</location>
        <topology evidence="1">Multi-pass membrane protein</topology>
    </subcellularLocation>
</comment>
<proteinExistence type="predicted"/>
<keyword evidence="4 9" id="KW-1133">Transmembrane helix</keyword>
<feature type="transmembrane region" description="Helical" evidence="9">
    <location>
        <begin position="64"/>
        <end position="86"/>
    </location>
</feature>
<gene>
    <name evidence="11" type="ORF">PMEA_00011167</name>
</gene>
<comment type="caution">
    <text evidence="11">The sequence shown here is derived from an EMBL/GenBank/DDBJ whole genome shotgun (WGS) entry which is preliminary data.</text>
</comment>
<sequence length="347" mass="40040">MNDDLAKVKSATNHDDMEPKTCYEGTRPEYVAQTFFLLYITIATIIGNSAICCSIYYNQTLHRFSNYLVMSLALSDLMVAFFSLPMRIHQSLHNTHWCLDETTCVFWIWVDLACRCTCFANLALISLDRFVATRYPLRYHRIITHRRGHLMILYIWFHGGAIASLGLNNWTNPTIPAFAIDNPSGCRKTPDPTFYTFAACVGFFLPLLIITASYSYVFSVSLEHWKSTNCRTLPEPVSLVQGGIACRRFTLTREIRAAKTLAIVISALICCWFPFFAILMALFWCSTCFTRISPFINITFIYILPNISSALNPFIFFIFSQRLRKAFYKLYTRVKRSLICFIENFRL</sequence>
<feature type="transmembrane region" description="Helical" evidence="9">
    <location>
        <begin position="194"/>
        <end position="217"/>
    </location>
</feature>
<dbReference type="InterPro" id="IPR000276">
    <property type="entry name" value="GPCR_Rhodpsn"/>
</dbReference>
<evidence type="ECO:0000256" key="9">
    <source>
        <dbReference type="SAM" id="Phobius"/>
    </source>
</evidence>
<dbReference type="AlphaFoldDB" id="A0AAU9WS26"/>
<keyword evidence="2" id="KW-1003">Cell membrane</keyword>
<dbReference type="Gene3D" id="1.20.1070.10">
    <property type="entry name" value="Rhodopsin 7-helix transmembrane proteins"/>
    <property type="match status" value="1"/>
</dbReference>
<dbReference type="CDD" id="cd14967">
    <property type="entry name" value="7tmA_amine_R-like"/>
    <property type="match status" value="1"/>
</dbReference>
<dbReference type="InterPro" id="IPR017452">
    <property type="entry name" value="GPCR_Rhodpsn_7TM"/>
</dbReference>
<dbReference type="Proteomes" id="UP001159428">
    <property type="component" value="Unassembled WGS sequence"/>
</dbReference>
<organism evidence="11 12">
    <name type="scientific">Pocillopora meandrina</name>
    <dbReference type="NCBI Taxonomy" id="46732"/>
    <lineage>
        <taxon>Eukaryota</taxon>
        <taxon>Metazoa</taxon>
        <taxon>Cnidaria</taxon>
        <taxon>Anthozoa</taxon>
        <taxon>Hexacorallia</taxon>
        <taxon>Scleractinia</taxon>
        <taxon>Astrocoeniina</taxon>
        <taxon>Pocilloporidae</taxon>
        <taxon>Pocillopora</taxon>
    </lineage>
</organism>
<evidence type="ECO:0000256" key="1">
    <source>
        <dbReference type="ARBA" id="ARBA00004651"/>
    </source>
</evidence>
<keyword evidence="12" id="KW-1185">Reference proteome</keyword>
<feature type="transmembrane region" description="Helical" evidence="9">
    <location>
        <begin position="261"/>
        <end position="283"/>
    </location>
</feature>
<reference evidence="11 12" key="1">
    <citation type="submission" date="2022-05" db="EMBL/GenBank/DDBJ databases">
        <authorList>
            <consortium name="Genoscope - CEA"/>
            <person name="William W."/>
        </authorList>
    </citation>
    <scope>NUCLEOTIDE SEQUENCE [LARGE SCALE GENOMIC DNA]</scope>
</reference>
<evidence type="ECO:0000256" key="6">
    <source>
        <dbReference type="ARBA" id="ARBA00023136"/>
    </source>
</evidence>
<dbReference type="PRINTS" id="PR00237">
    <property type="entry name" value="GPCRRHODOPSN"/>
</dbReference>
<evidence type="ECO:0000313" key="11">
    <source>
        <dbReference type="EMBL" id="CAH3124240.1"/>
    </source>
</evidence>
<evidence type="ECO:0000256" key="5">
    <source>
        <dbReference type="ARBA" id="ARBA00023040"/>
    </source>
</evidence>
<keyword evidence="7" id="KW-0675">Receptor</keyword>
<evidence type="ECO:0000256" key="4">
    <source>
        <dbReference type="ARBA" id="ARBA00022989"/>
    </source>
</evidence>
<dbReference type="SMART" id="SM01381">
    <property type="entry name" value="7TM_GPCR_Srsx"/>
    <property type="match status" value="1"/>
</dbReference>
<evidence type="ECO:0000256" key="2">
    <source>
        <dbReference type="ARBA" id="ARBA00022475"/>
    </source>
</evidence>
<protein>
    <recommendedName>
        <fullName evidence="10">G-protein coupled receptors family 1 profile domain-containing protein</fullName>
    </recommendedName>
</protein>
<feature type="transmembrane region" description="Helical" evidence="9">
    <location>
        <begin position="148"/>
        <end position="167"/>
    </location>
</feature>
<name>A0AAU9WS26_9CNID</name>
<dbReference type="PROSITE" id="PS50262">
    <property type="entry name" value="G_PROTEIN_RECEP_F1_2"/>
    <property type="match status" value="1"/>
</dbReference>
<keyword evidence="3 9" id="KW-0812">Transmembrane</keyword>
<evidence type="ECO:0000259" key="10">
    <source>
        <dbReference type="PROSITE" id="PS50262"/>
    </source>
</evidence>
<evidence type="ECO:0000256" key="8">
    <source>
        <dbReference type="ARBA" id="ARBA00023224"/>
    </source>
</evidence>
<feature type="transmembrane region" description="Helical" evidence="9">
    <location>
        <begin position="106"/>
        <end position="127"/>
    </location>
</feature>
<feature type="transmembrane region" description="Helical" evidence="9">
    <location>
        <begin position="36"/>
        <end position="57"/>
    </location>
</feature>
<accession>A0AAU9WS26</accession>
<feature type="domain" description="G-protein coupled receptors family 1 profile" evidence="10">
    <location>
        <begin position="47"/>
        <end position="316"/>
    </location>
</feature>
<evidence type="ECO:0000256" key="7">
    <source>
        <dbReference type="ARBA" id="ARBA00023170"/>
    </source>
</evidence>
<dbReference type="GO" id="GO:0005886">
    <property type="term" value="C:plasma membrane"/>
    <property type="evidence" value="ECO:0007669"/>
    <property type="project" value="UniProtKB-SubCell"/>
</dbReference>
<feature type="transmembrane region" description="Helical" evidence="9">
    <location>
        <begin position="295"/>
        <end position="319"/>
    </location>
</feature>
<dbReference type="EMBL" id="CALNXJ010000020">
    <property type="protein sequence ID" value="CAH3124240.1"/>
    <property type="molecule type" value="Genomic_DNA"/>
</dbReference>
<keyword evidence="6 9" id="KW-0472">Membrane</keyword>
<dbReference type="SUPFAM" id="SSF81321">
    <property type="entry name" value="Family A G protein-coupled receptor-like"/>
    <property type="match status" value="1"/>
</dbReference>
<keyword evidence="5" id="KW-0297">G-protein coupled receptor</keyword>
<dbReference type="GO" id="GO:0004930">
    <property type="term" value="F:G protein-coupled receptor activity"/>
    <property type="evidence" value="ECO:0007669"/>
    <property type="project" value="UniProtKB-KW"/>
</dbReference>